<dbReference type="InterPro" id="IPR012657">
    <property type="entry name" value="23S_rRNA-intervening_sequence"/>
</dbReference>
<comment type="caution">
    <text evidence="1">The sequence shown here is derived from an EMBL/GenBank/DDBJ whole genome shotgun (WGS) entry which is preliminary data.</text>
</comment>
<dbReference type="PANTHER" id="PTHR38471:SF2">
    <property type="entry name" value="FOUR HELIX BUNDLE PROTEIN"/>
    <property type="match status" value="1"/>
</dbReference>
<keyword evidence="2" id="KW-1185">Reference proteome</keyword>
<proteinExistence type="predicted"/>
<dbReference type="InterPro" id="IPR036583">
    <property type="entry name" value="23S_rRNA_IVS_sf"/>
</dbReference>
<evidence type="ECO:0000313" key="1">
    <source>
        <dbReference type="EMBL" id="GGX08031.1"/>
    </source>
</evidence>
<reference evidence="1 2" key="1">
    <citation type="journal article" date="2014" name="Int. J. Syst. Evol. Microbiol.">
        <title>Complete genome sequence of Corynebacterium casei LMG S-19264T (=DSM 44701T), isolated from a smear-ripened cheese.</title>
        <authorList>
            <consortium name="US DOE Joint Genome Institute (JGI-PGF)"/>
            <person name="Walter F."/>
            <person name="Albersmeier A."/>
            <person name="Kalinowski J."/>
            <person name="Ruckert C."/>
        </authorList>
    </citation>
    <scope>NUCLEOTIDE SEQUENCE [LARGE SCALE GENOMIC DNA]</scope>
    <source>
        <strain evidence="1 2">KCTC 12285</strain>
    </source>
</reference>
<dbReference type="RefSeq" id="WP_308427878.1">
    <property type="nucleotide sequence ID" value="NZ_BMWS01000003.1"/>
</dbReference>
<dbReference type="Gene3D" id="1.20.1440.60">
    <property type="entry name" value="23S rRNA-intervening sequence"/>
    <property type="match status" value="1"/>
</dbReference>
<dbReference type="EMBL" id="BMWS01000003">
    <property type="protein sequence ID" value="GGX08031.1"/>
    <property type="molecule type" value="Genomic_DNA"/>
</dbReference>
<sequence>MRNFRNYEVWKKAHQFTLVVYKVTKKFPKEEMFGLTSQLRRASLSIPTNIAEGTARNSEKRICTFFEYSIWICFRSRVFN</sequence>
<dbReference type="NCBIfam" id="TIGR02436">
    <property type="entry name" value="four helix bundle protein"/>
    <property type="match status" value="1"/>
</dbReference>
<name>A0A918JTN1_9FLAO</name>
<dbReference type="AlphaFoldDB" id="A0A918JTN1"/>
<dbReference type="PANTHER" id="PTHR38471">
    <property type="entry name" value="FOUR HELIX BUNDLE PROTEIN"/>
    <property type="match status" value="1"/>
</dbReference>
<dbReference type="Pfam" id="PF05635">
    <property type="entry name" value="23S_rRNA_IVP"/>
    <property type="match status" value="1"/>
</dbReference>
<gene>
    <name evidence="1" type="ORF">GCM10007384_07380</name>
</gene>
<evidence type="ECO:0008006" key="3">
    <source>
        <dbReference type="Google" id="ProtNLM"/>
    </source>
</evidence>
<organism evidence="1 2">
    <name type="scientific">Aquimarina muelleri</name>
    <dbReference type="NCBI Taxonomy" id="279356"/>
    <lineage>
        <taxon>Bacteria</taxon>
        <taxon>Pseudomonadati</taxon>
        <taxon>Bacteroidota</taxon>
        <taxon>Flavobacteriia</taxon>
        <taxon>Flavobacteriales</taxon>
        <taxon>Flavobacteriaceae</taxon>
        <taxon>Aquimarina</taxon>
    </lineage>
</organism>
<accession>A0A918JTN1</accession>
<dbReference type="SUPFAM" id="SSF158446">
    <property type="entry name" value="IVS-encoded protein-like"/>
    <property type="match status" value="1"/>
</dbReference>
<dbReference type="Proteomes" id="UP000601108">
    <property type="component" value="Unassembled WGS sequence"/>
</dbReference>
<protein>
    <recommendedName>
        <fullName evidence="3">Four helix bundle protein</fullName>
    </recommendedName>
</protein>
<dbReference type="CDD" id="cd16377">
    <property type="entry name" value="23S_rRNA_IVP_like"/>
    <property type="match status" value="1"/>
</dbReference>
<evidence type="ECO:0000313" key="2">
    <source>
        <dbReference type="Proteomes" id="UP000601108"/>
    </source>
</evidence>